<feature type="compositionally biased region" description="Polar residues" evidence="1">
    <location>
        <begin position="306"/>
        <end position="320"/>
    </location>
</feature>
<proteinExistence type="predicted"/>
<dbReference type="AlphaFoldDB" id="A0A0G0Z502"/>
<sequence length="415" mass="46129">MDAKYLYRSHKGGEPLYPTSDEARAVNKFLRHKHEIDAKSDWPRKKMGPEKSENRALLDVENVNTNIIDATIIKKELETALPTVSEIVSNDFATTPAPVNLPLADGKKTAMSRTRQEILDQLSKIVKVPYRGFNDNPDKINGVRTTEQQKTAPATPPPSESGEDMKISEGQRDIKAKEKKLAETIETILTPGTNITISAEKLTEEIKATLTNVITTEQVKLPDAEIQTEKKIFDEVKKINTIKIQESQIKIEPKKEKSESHKKIAPFLLKLSLSLIIIGTLATITDKYVGDKFRKRPIKPDKKPNEQTSPGLPTSLETPNLQEYVPPITDAPSMTLETVSPIIEPLAEPLSRPDTVSKFDINAREIPEVGAPGSDEFIKALIKQAKPSISQPDSKTEFPNHLTNQGTNNNPTPKK</sequence>
<evidence type="ECO:0000313" key="3">
    <source>
        <dbReference type="Proteomes" id="UP000034875"/>
    </source>
</evidence>
<feature type="region of interest" description="Disordered" evidence="1">
    <location>
        <begin position="136"/>
        <end position="170"/>
    </location>
</feature>
<reference evidence="2 3" key="1">
    <citation type="journal article" date="2015" name="Nature">
        <title>rRNA introns, odd ribosomes, and small enigmatic genomes across a large radiation of phyla.</title>
        <authorList>
            <person name="Brown C.T."/>
            <person name="Hug L.A."/>
            <person name="Thomas B.C."/>
            <person name="Sharon I."/>
            <person name="Castelle C.J."/>
            <person name="Singh A."/>
            <person name="Wilkins M.J."/>
            <person name="Williams K.H."/>
            <person name="Banfield J.F."/>
        </authorList>
    </citation>
    <scope>NUCLEOTIDE SEQUENCE [LARGE SCALE GENOMIC DNA]</scope>
</reference>
<organism evidence="2 3">
    <name type="scientific">candidate division CPR1 bacterium GW2011_GWA2_42_17</name>
    <dbReference type="NCBI Taxonomy" id="1618341"/>
    <lineage>
        <taxon>Bacteria</taxon>
        <taxon>candidate division CPR1</taxon>
    </lineage>
</organism>
<dbReference type="Proteomes" id="UP000034875">
    <property type="component" value="Unassembled WGS sequence"/>
</dbReference>
<name>A0A0G0Z502_9BACT</name>
<evidence type="ECO:0000313" key="2">
    <source>
        <dbReference type="EMBL" id="KKS43800.1"/>
    </source>
</evidence>
<comment type="caution">
    <text evidence="2">The sequence shown here is derived from an EMBL/GenBank/DDBJ whole genome shotgun (WGS) entry which is preliminary data.</text>
</comment>
<feature type="region of interest" description="Disordered" evidence="1">
    <location>
        <begin position="294"/>
        <end position="320"/>
    </location>
</feature>
<evidence type="ECO:0000256" key="1">
    <source>
        <dbReference type="SAM" id="MobiDB-lite"/>
    </source>
</evidence>
<gene>
    <name evidence="2" type="ORF">UV05_C0020G0006</name>
</gene>
<protein>
    <submittedName>
        <fullName evidence="2">Uncharacterized protein</fullName>
    </submittedName>
</protein>
<feature type="region of interest" description="Disordered" evidence="1">
    <location>
        <begin position="384"/>
        <end position="415"/>
    </location>
</feature>
<dbReference type="EMBL" id="LCCZ01000020">
    <property type="protein sequence ID" value="KKS43800.1"/>
    <property type="molecule type" value="Genomic_DNA"/>
</dbReference>
<feature type="compositionally biased region" description="Polar residues" evidence="1">
    <location>
        <begin position="143"/>
        <end position="152"/>
    </location>
</feature>
<accession>A0A0G0Z502</accession>
<feature type="compositionally biased region" description="Polar residues" evidence="1">
    <location>
        <begin position="401"/>
        <end position="415"/>
    </location>
</feature>
<feature type="compositionally biased region" description="Basic and acidic residues" evidence="1">
    <location>
        <begin position="294"/>
        <end position="305"/>
    </location>
</feature>